<gene>
    <name evidence="2" type="ORF">L211DRAFT_269680</name>
</gene>
<sequence>MHKPALTTFLNNQFKTQARTLEILLPSHLIYIQINLYLVSSSIMHTTPKAQQSRSRVVVSILFFFFLGGGLVVSIQSDHYPVFVVLCPPHTPVISIIHWCKTTLMESDIIHSVTF</sequence>
<evidence type="ECO:0000313" key="2">
    <source>
        <dbReference type="EMBL" id="RPB23459.1"/>
    </source>
</evidence>
<evidence type="ECO:0000313" key="3">
    <source>
        <dbReference type="Proteomes" id="UP000267821"/>
    </source>
</evidence>
<keyword evidence="1" id="KW-0812">Transmembrane</keyword>
<proteinExistence type="predicted"/>
<reference evidence="2 3" key="1">
    <citation type="journal article" date="2018" name="Nat. Ecol. Evol.">
        <title>Pezizomycetes genomes reveal the molecular basis of ectomycorrhizal truffle lifestyle.</title>
        <authorList>
            <person name="Murat C."/>
            <person name="Payen T."/>
            <person name="Noel B."/>
            <person name="Kuo A."/>
            <person name="Morin E."/>
            <person name="Chen J."/>
            <person name="Kohler A."/>
            <person name="Krizsan K."/>
            <person name="Balestrini R."/>
            <person name="Da Silva C."/>
            <person name="Montanini B."/>
            <person name="Hainaut M."/>
            <person name="Levati E."/>
            <person name="Barry K.W."/>
            <person name="Belfiori B."/>
            <person name="Cichocki N."/>
            <person name="Clum A."/>
            <person name="Dockter R.B."/>
            <person name="Fauchery L."/>
            <person name="Guy J."/>
            <person name="Iotti M."/>
            <person name="Le Tacon F."/>
            <person name="Lindquist E.A."/>
            <person name="Lipzen A."/>
            <person name="Malagnac F."/>
            <person name="Mello A."/>
            <person name="Molinier V."/>
            <person name="Miyauchi S."/>
            <person name="Poulain J."/>
            <person name="Riccioni C."/>
            <person name="Rubini A."/>
            <person name="Sitrit Y."/>
            <person name="Splivallo R."/>
            <person name="Traeger S."/>
            <person name="Wang M."/>
            <person name="Zifcakova L."/>
            <person name="Wipf D."/>
            <person name="Zambonelli A."/>
            <person name="Paolocci F."/>
            <person name="Nowrousian M."/>
            <person name="Ottonello S."/>
            <person name="Baldrian P."/>
            <person name="Spatafora J.W."/>
            <person name="Henrissat B."/>
            <person name="Nagy L.G."/>
            <person name="Aury J.M."/>
            <person name="Wincker P."/>
            <person name="Grigoriev I.V."/>
            <person name="Bonfante P."/>
            <person name="Martin F.M."/>
        </authorList>
    </citation>
    <scope>NUCLEOTIDE SEQUENCE [LARGE SCALE GENOMIC DNA]</scope>
    <source>
        <strain evidence="2 3">ATCC MYA-4762</strain>
    </source>
</reference>
<keyword evidence="1" id="KW-0472">Membrane</keyword>
<feature type="transmembrane region" description="Helical" evidence="1">
    <location>
        <begin position="57"/>
        <end position="75"/>
    </location>
</feature>
<evidence type="ECO:0000256" key="1">
    <source>
        <dbReference type="SAM" id="Phobius"/>
    </source>
</evidence>
<keyword evidence="1" id="KW-1133">Transmembrane helix</keyword>
<dbReference type="EMBL" id="ML121546">
    <property type="protein sequence ID" value="RPB23459.1"/>
    <property type="molecule type" value="Genomic_DNA"/>
</dbReference>
<name>A0A3N4LPK9_9PEZI</name>
<dbReference type="AlphaFoldDB" id="A0A3N4LPK9"/>
<keyword evidence="3" id="KW-1185">Reference proteome</keyword>
<dbReference type="Proteomes" id="UP000267821">
    <property type="component" value="Unassembled WGS sequence"/>
</dbReference>
<feature type="transmembrane region" description="Helical" evidence="1">
    <location>
        <begin position="23"/>
        <end position="45"/>
    </location>
</feature>
<protein>
    <submittedName>
        <fullName evidence="2">Uncharacterized protein</fullName>
    </submittedName>
</protein>
<accession>A0A3N4LPK9</accession>
<dbReference type="InParanoid" id="A0A3N4LPK9"/>
<organism evidence="2 3">
    <name type="scientific">Terfezia boudieri ATCC MYA-4762</name>
    <dbReference type="NCBI Taxonomy" id="1051890"/>
    <lineage>
        <taxon>Eukaryota</taxon>
        <taxon>Fungi</taxon>
        <taxon>Dikarya</taxon>
        <taxon>Ascomycota</taxon>
        <taxon>Pezizomycotina</taxon>
        <taxon>Pezizomycetes</taxon>
        <taxon>Pezizales</taxon>
        <taxon>Pezizaceae</taxon>
        <taxon>Terfezia</taxon>
    </lineage>
</organism>